<proteinExistence type="inferred from homology"/>
<dbReference type="GO" id="GO:0016491">
    <property type="term" value="F:oxidoreductase activity"/>
    <property type="evidence" value="ECO:0007669"/>
    <property type="project" value="UniProtKB-KW"/>
</dbReference>
<dbReference type="InterPro" id="IPR009100">
    <property type="entry name" value="AcylCoA_DH/oxidase_NM_dom_sf"/>
</dbReference>
<accession>A0ABD2Q2R6</accession>
<keyword evidence="3" id="KW-0285">Flavoprotein</keyword>
<feature type="domain" description="Acyl-CoA dehydrogenase/oxidase N-terminal" evidence="7">
    <location>
        <begin position="226"/>
        <end position="330"/>
    </location>
</feature>
<comment type="caution">
    <text evidence="8">The sequence shown here is derived from an EMBL/GenBank/DDBJ whole genome shotgun (WGS) entry which is preliminary data.</text>
</comment>
<dbReference type="InterPro" id="IPR007523">
    <property type="entry name" value="NDUFAF3/AAMDC"/>
</dbReference>
<dbReference type="FunFam" id="1.10.540.10:FF:000001">
    <property type="entry name" value="Very long-chain-specific acyl-CoA dehydrogenase, mitochondrial"/>
    <property type="match status" value="1"/>
</dbReference>
<evidence type="ECO:0000256" key="1">
    <source>
        <dbReference type="ARBA" id="ARBA00001974"/>
    </source>
</evidence>
<dbReference type="EMBL" id="JBJKFK010001161">
    <property type="protein sequence ID" value="KAL3313894.1"/>
    <property type="molecule type" value="Genomic_DNA"/>
</dbReference>
<evidence type="ECO:0000313" key="9">
    <source>
        <dbReference type="Proteomes" id="UP001626550"/>
    </source>
</evidence>
<dbReference type="PANTHER" id="PTHR43884">
    <property type="entry name" value="ACYL-COA DEHYDROGENASE"/>
    <property type="match status" value="1"/>
</dbReference>
<name>A0ABD2Q2R6_9PLAT</name>
<evidence type="ECO:0000256" key="5">
    <source>
        <dbReference type="ARBA" id="ARBA00023002"/>
    </source>
</evidence>
<dbReference type="PROSITE" id="PS00072">
    <property type="entry name" value="ACYL_COA_DH_1"/>
    <property type="match status" value="1"/>
</dbReference>
<evidence type="ECO:0000256" key="2">
    <source>
        <dbReference type="ARBA" id="ARBA00009347"/>
    </source>
</evidence>
<evidence type="ECO:0000313" key="8">
    <source>
        <dbReference type="EMBL" id="KAL3313894.1"/>
    </source>
</evidence>
<sequence>MFFILEPKLDFLIIGKGTIKDKVDSDSILKLADKYDIAIEILPTVNAIGTFNIMNQDERYVGAALIPPHRIDIFDQDYEAAKRIKAREATELQLINSSQNNPHLETWSDRRKKLLEGSSKKLISPSPEDTMLRSVLKTRNSARLCFIKCKFSTEVKKTPEEIREESLSNLSYAARKEVEFMSGPQVVDCHANSTTPLMKELFLGRLGVEIFSFPELENKEAVDDLDMMYDQVKKFMLSIDSAAIDKNSSIPKDVLQGVADLGLFGQQIDPAFGGLGLNATQTSRLAEATTLDPSIAVTLAAHQSIGLKGILLVGTEEQKQKYLPKLASGEHIAAFCLSEPSSGSDVQSIRTKAELDPSGKFWVINGGKCWISNGSMAQIMTVFAKTKVKNDQVYCYTLF</sequence>
<feature type="domain" description="Acyl-CoA oxidase/dehydrogenase middle" evidence="6">
    <location>
        <begin position="334"/>
        <end position="391"/>
    </location>
</feature>
<dbReference type="SUPFAM" id="SSF56645">
    <property type="entry name" value="Acyl-CoA dehydrogenase NM domain-like"/>
    <property type="match status" value="1"/>
</dbReference>
<dbReference type="InterPro" id="IPR013786">
    <property type="entry name" value="AcylCoA_DH/ox_N"/>
</dbReference>
<keyword evidence="9" id="KW-1185">Reference proteome</keyword>
<gene>
    <name evidence="8" type="ORF">Ciccas_007502</name>
</gene>
<comment type="cofactor">
    <cofactor evidence="1">
        <name>FAD</name>
        <dbReference type="ChEBI" id="CHEBI:57692"/>
    </cofactor>
</comment>
<dbReference type="Pfam" id="PF04430">
    <property type="entry name" value="DUF498"/>
    <property type="match status" value="1"/>
</dbReference>
<dbReference type="InterPro" id="IPR046373">
    <property type="entry name" value="Acyl-CoA_Oxase/DH_mid-dom_sf"/>
</dbReference>
<dbReference type="Pfam" id="PF02771">
    <property type="entry name" value="Acyl-CoA_dh_N"/>
    <property type="match status" value="1"/>
</dbReference>
<dbReference type="AlphaFoldDB" id="A0ABD2Q2R6"/>
<dbReference type="SUPFAM" id="SSF64076">
    <property type="entry name" value="MTH938-like"/>
    <property type="match status" value="1"/>
</dbReference>
<comment type="similarity">
    <text evidence="2">Belongs to the acyl-CoA dehydrogenase family.</text>
</comment>
<evidence type="ECO:0000259" key="6">
    <source>
        <dbReference type="Pfam" id="PF02770"/>
    </source>
</evidence>
<evidence type="ECO:0000256" key="4">
    <source>
        <dbReference type="ARBA" id="ARBA00022827"/>
    </source>
</evidence>
<organism evidence="8 9">
    <name type="scientific">Cichlidogyrus casuarinus</name>
    <dbReference type="NCBI Taxonomy" id="1844966"/>
    <lineage>
        <taxon>Eukaryota</taxon>
        <taxon>Metazoa</taxon>
        <taxon>Spiralia</taxon>
        <taxon>Lophotrochozoa</taxon>
        <taxon>Platyhelminthes</taxon>
        <taxon>Monogenea</taxon>
        <taxon>Monopisthocotylea</taxon>
        <taxon>Dactylogyridea</taxon>
        <taxon>Ancyrocephalidae</taxon>
        <taxon>Cichlidogyrus</taxon>
    </lineage>
</organism>
<dbReference type="InterPro" id="IPR037069">
    <property type="entry name" value="AcylCoA_DH/ox_N_sf"/>
</dbReference>
<evidence type="ECO:0000256" key="3">
    <source>
        <dbReference type="ARBA" id="ARBA00022630"/>
    </source>
</evidence>
<dbReference type="Pfam" id="PF02770">
    <property type="entry name" value="Acyl-CoA_dh_M"/>
    <property type="match status" value="1"/>
</dbReference>
<dbReference type="Proteomes" id="UP001626550">
    <property type="component" value="Unassembled WGS sequence"/>
</dbReference>
<dbReference type="InterPro" id="IPR006089">
    <property type="entry name" value="Acyl-CoA_DH_CS"/>
</dbReference>
<dbReference type="Gene3D" id="1.10.540.10">
    <property type="entry name" value="Acyl-CoA dehydrogenase/oxidase, N-terminal domain"/>
    <property type="match status" value="1"/>
</dbReference>
<dbReference type="Gene3D" id="2.40.110.10">
    <property type="entry name" value="Butyryl-CoA Dehydrogenase, subunit A, domain 2"/>
    <property type="match status" value="1"/>
</dbReference>
<dbReference type="InterPro" id="IPR036748">
    <property type="entry name" value="MTH938-like_sf"/>
</dbReference>
<keyword evidence="4" id="KW-0274">FAD</keyword>
<evidence type="ECO:0000259" key="7">
    <source>
        <dbReference type="Pfam" id="PF02771"/>
    </source>
</evidence>
<reference evidence="8 9" key="1">
    <citation type="submission" date="2024-11" db="EMBL/GenBank/DDBJ databases">
        <title>Adaptive evolution of stress response genes in parasites aligns with host niche diversity.</title>
        <authorList>
            <person name="Hahn C."/>
            <person name="Resl P."/>
        </authorList>
    </citation>
    <scope>NUCLEOTIDE SEQUENCE [LARGE SCALE GENOMIC DNA]</scope>
    <source>
        <strain evidence="8">EGGRZ-B1_66</strain>
        <tissue evidence="8">Body</tissue>
    </source>
</reference>
<protein>
    <submittedName>
        <fullName evidence="8">Uncharacterized protein</fullName>
    </submittedName>
</protein>
<dbReference type="Gene3D" id="3.40.1230.10">
    <property type="entry name" value="MTH938-like"/>
    <property type="match status" value="1"/>
</dbReference>
<dbReference type="PANTHER" id="PTHR43884:SF9">
    <property type="entry name" value="COMPLEX I ASSEMBLY FACTOR ACAD9, MITOCHONDRIAL"/>
    <property type="match status" value="1"/>
</dbReference>
<keyword evidence="5" id="KW-0560">Oxidoreductase</keyword>
<dbReference type="InterPro" id="IPR006091">
    <property type="entry name" value="Acyl-CoA_Oxase/DH_mid-dom"/>
</dbReference>